<evidence type="ECO:0000259" key="2">
    <source>
        <dbReference type="SMART" id="SM00507"/>
    </source>
</evidence>
<dbReference type="GO" id="GO:0008270">
    <property type="term" value="F:zinc ion binding"/>
    <property type="evidence" value="ECO:0007669"/>
    <property type="project" value="InterPro"/>
</dbReference>
<keyword evidence="3" id="KW-0255">Endonuclease</keyword>
<dbReference type="CDD" id="cd00085">
    <property type="entry name" value="HNHc"/>
    <property type="match status" value="1"/>
</dbReference>
<feature type="compositionally biased region" description="Basic residues" evidence="1">
    <location>
        <begin position="468"/>
        <end position="483"/>
    </location>
</feature>
<dbReference type="RefSeq" id="WP_308216460.1">
    <property type="nucleotide sequence ID" value="NZ_JAMTCS010000004.1"/>
</dbReference>
<dbReference type="Gene3D" id="1.10.30.50">
    <property type="match status" value="1"/>
</dbReference>
<sequence length="483" mass="50536">MTQTTDGTAIEAGGHPASPVVLDAVVVAGLRAVLADGILPGATDTAGPVTRETAAAWVDLLAELEKVKHSVAAVEARAAVALDEAARAAEARHGIRAERRGRGVPSQIGAAMGLSPNAGAAFLGDARVWVRQMPYTFEALRVGALSEWRARVLVRETSHLSPEHRALVDEEVCRDLEALAGLGTKRLTARVRAVAARLDVHACVRRLATAEGERHVSIRPAPDLMVYLTALVPMKQGVQAYAQLVARAEAARAAGDERSGGQLMADTLIERVTGRDTAEDVPVTVNLLVSDETLLAGGDGPAVVLEGSAAGVGVVPAPVARELVAAGVDAEAAWLRAIYVDPSGRLLATTSTSRFFPDGITALLRARQQGLCATPYCDAPVRHADHVVPHAEGGATSLGNGQGLCVRCNLAKQAPGWTQRRLDRDGPEVTRTVAPTGHAYLSELPDPPSPVRGAGSLSCAVPRGAVLRPRRRPARRAARPPLV</sequence>
<keyword evidence="4" id="KW-1185">Reference proteome</keyword>
<dbReference type="EMBL" id="JAMTCS010000004">
    <property type="protein sequence ID" value="MCP2264290.1"/>
    <property type="molecule type" value="Genomic_DNA"/>
</dbReference>
<dbReference type="Proteomes" id="UP001139493">
    <property type="component" value="Unassembled WGS sequence"/>
</dbReference>
<accession>A0A9X2G1Q5</accession>
<dbReference type="InterPro" id="IPR002711">
    <property type="entry name" value="HNH"/>
</dbReference>
<evidence type="ECO:0000313" key="4">
    <source>
        <dbReference type="Proteomes" id="UP001139493"/>
    </source>
</evidence>
<feature type="domain" description="HNH nuclease" evidence="2">
    <location>
        <begin position="359"/>
        <end position="410"/>
    </location>
</feature>
<evidence type="ECO:0000256" key="1">
    <source>
        <dbReference type="SAM" id="MobiDB-lite"/>
    </source>
</evidence>
<dbReference type="SMART" id="SM00507">
    <property type="entry name" value="HNHc"/>
    <property type="match status" value="1"/>
</dbReference>
<reference evidence="3" key="1">
    <citation type="submission" date="2022-06" db="EMBL/GenBank/DDBJ databases">
        <title>Genomic Encyclopedia of Archaeal and Bacterial Type Strains, Phase II (KMG-II): from individual species to whole genera.</title>
        <authorList>
            <person name="Goeker M."/>
        </authorList>
    </citation>
    <scope>NUCLEOTIDE SEQUENCE</scope>
    <source>
        <strain evidence="3">DSM 26652</strain>
    </source>
</reference>
<dbReference type="GO" id="GO:0003676">
    <property type="term" value="F:nucleic acid binding"/>
    <property type="evidence" value="ECO:0007669"/>
    <property type="project" value="InterPro"/>
</dbReference>
<proteinExistence type="predicted"/>
<protein>
    <submittedName>
        <fullName evidence="3">HNH endonuclease</fullName>
    </submittedName>
</protein>
<keyword evidence="3" id="KW-0378">Hydrolase</keyword>
<gene>
    <name evidence="3" type="ORF">APR03_001626</name>
</gene>
<evidence type="ECO:0000313" key="3">
    <source>
        <dbReference type="EMBL" id="MCP2264290.1"/>
    </source>
</evidence>
<dbReference type="AlphaFoldDB" id="A0A9X2G1Q5"/>
<dbReference type="Pfam" id="PF01844">
    <property type="entry name" value="HNH"/>
    <property type="match status" value="1"/>
</dbReference>
<comment type="caution">
    <text evidence="3">The sequence shown here is derived from an EMBL/GenBank/DDBJ whole genome shotgun (WGS) entry which is preliminary data.</text>
</comment>
<feature type="region of interest" description="Disordered" evidence="1">
    <location>
        <begin position="463"/>
        <end position="483"/>
    </location>
</feature>
<name>A0A9X2G1Q5_9MICO</name>
<keyword evidence="3" id="KW-0540">Nuclease</keyword>
<organism evidence="3 4">
    <name type="scientific">Promicromonospora thailandica</name>
    <dbReference type="NCBI Taxonomy" id="765201"/>
    <lineage>
        <taxon>Bacteria</taxon>
        <taxon>Bacillati</taxon>
        <taxon>Actinomycetota</taxon>
        <taxon>Actinomycetes</taxon>
        <taxon>Micrococcales</taxon>
        <taxon>Promicromonosporaceae</taxon>
        <taxon>Promicromonospora</taxon>
    </lineage>
</organism>
<dbReference type="InterPro" id="IPR003615">
    <property type="entry name" value="HNH_nuc"/>
</dbReference>
<dbReference type="GO" id="GO:0004519">
    <property type="term" value="F:endonuclease activity"/>
    <property type="evidence" value="ECO:0007669"/>
    <property type="project" value="UniProtKB-KW"/>
</dbReference>